<protein>
    <submittedName>
        <fullName evidence="1">Uncharacterized protein</fullName>
    </submittedName>
</protein>
<evidence type="ECO:0000313" key="1">
    <source>
        <dbReference type="EMBL" id="KAJ8300777.1"/>
    </source>
</evidence>
<comment type="caution">
    <text evidence="1">The sequence shown here is derived from an EMBL/GenBank/DDBJ whole genome shotgun (WGS) entry which is preliminary data.</text>
</comment>
<gene>
    <name evidence="1" type="ORF">KUTeg_022296</name>
</gene>
<evidence type="ECO:0000313" key="2">
    <source>
        <dbReference type="Proteomes" id="UP001217089"/>
    </source>
</evidence>
<sequence length="113" mass="13179">MLLLTQKFHHMNTSRKYLLYFAPQKHLFAKLENICSSTQEILSGSHTLLVEGYKVKQIFVFTTLLQWYLNHGILVSNVTKKIELAAVSCFEEFVNDISERRRQGVLNKTKTFI</sequence>
<keyword evidence="2" id="KW-1185">Reference proteome</keyword>
<dbReference type="Proteomes" id="UP001217089">
    <property type="component" value="Unassembled WGS sequence"/>
</dbReference>
<organism evidence="1 2">
    <name type="scientific">Tegillarca granosa</name>
    <name type="common">Malaysian cockle</name>
    <name type="synonym">Anadara granosa</name>
    <dbReference type="NCBI Taxonomy" id="220873"/>
    <lineage>
        <taxon>Eukaryota</taxon>
        <taxon>Metazoa</taxon>
        <taxon>Spiralia</taxon>
        <taxon>Lophotrochozoa</taxon>
        <taxon>Mollusca</taxon>
        <taxon>Bivalvia</taxon>
        <taxon>Autobranchia</taxon>
        <taxon>Pteriomorphia</taxon>
        <taxon>Arcoida</taxon>
        <taxon>Arcoidea</taxon>
        <taxon>Arcidae</taxon>
        <taxon>Tegillarca</taxon>
    </lineage>
</organism>
<proteinExistence type="predicted"/>
<reference evidence="1 2" key="1">
    <citation type="submission" date="2022-12" db="EMBL/GenBank/DDBJ databases">
        <title>Chromosome-level genome of Tegillarca granosa.</title>
        <authorList>
            <person name="Kim J."/>
        </authorList>
    </citation>
    <scope>NUCLEOTIDE SEQUENCE [LARGE SCALE GENOMIC DNA]</scope>
    <source>
        <strain evidence="1">Teg-2019</strain>
        <tissue evidence="1">Adductor muscle</tissue>
    </source>
</reference>
<dbReference type="EMBL" id="JARBDR010000919">
    <property type="protein sequence ID" value="KAJ8300777.1"/>
    <property type="molecule type" value="Genomic_DNA"/>
</dbReference>
<accession>A0ABQ9EB30</accession>
<name>A0ABQ9EB30_TEGGR</name>